<feature type="transmembrane region" description="Helical" evidence="8">
    <location>
        <begin position="44"/>
        <end position="62"/>
    </location>
</feature>
<dbReference type="InterPro" id="IPR004761">
    <property type="entry name" value="Spore_GerAB"/>
</dbReference>
<dbReference type="EMBL" id="QWEI01000006">
    <property type="protein sequence ID" value="RHW35799.1"/>
    <property type="molecule type" value="Genomic_DNA"/>
</dbReference>
<evidence type="ECO:0000256" key="8">
    <source>
        <dbReference type="SAM" id="Phobius"/>
    </source>
</evidence>
<evidence type="ECO:0000256" key="4">
    <source>
        <dbReference type="ARBA" id="ARBA00022544"/>
    </source>
</evidence>
<dbReference type="Gene3D" id="1.20.1740.10">
    <property type="entry name" value="Amino acid/polyamine transporter I"/>
    <property type="match status" value="1"/>
</dbReference>
<comment type="similarity">
    <text evidence="2">Belongs to the amino acid-polyamine-organocation (APC) superfamily. Spore germination protein (SGP) (TC 2.A.3.9) family.</text>
</comment>
<proteinExistence type="inferred from homology"/>
<evidence type="ECO:0000256" key="1">
    <source>
        <dbReference type="ARBA" id="ARBA00004141"/>
    </source>
</evidence>
<protein>
    <submittedName>
        <fullName evidence="9">Spore gernimation protein</fullName>
    </submittedName>
</protein>
<comment type="caution">
    <text evidence="9">The sequence shown here is derived from an EMBL/GenBank/DDBJ whole genome shotgun (WGS) entry which is preliminary data.</text>
</comment>
<dbReference type="GO" id="GO:0009847">
    <property type="term" value="P:spore germination"/>
    <property type="evidence" value="ECO:0007669"/>
    <property type="project" value="InterPro"/>
</dbReference>
<keyword evidence="7 8" id="KW-0472">Membrane</keyword>
<keyword evidence="5 8" id="KW-0812">Transmembrane</keyword>
<evidence type="ECO:0000256" key="3">
    <source>
        <dbReference type="ARBA" id="ARBA00022448"/>
    </source>
</evidence>
<dbReference type="AlphaFoldDB" id="A0A396S6Q9"/>
<accession>A0A396S6Q9</accession>
<dbReference type="Proteomes" id="UP000265692">
    <property type="component" value="Unassembled WGS sequence"/>
</dbReference>
<feature type="transmembrane region" description="Helical" evidence="8">
    <location>
        <begin position="275"/>
        <end position="302"/>
    </location>
</feature>
<feature type="transmembrane region" description="Helical" evidence="8">
    <location>
        <begin position="15"/>
        <end position="32"/>
    </location>
</feature>
<keyword evidence="3" id="KW-0813">Transport</keyword>
<feature type="transmembrane region" description="Helical" evidence="8">
    <location>
        <begin position="338"/>
        <end position="358"/>
    </location>
</feature>
<feature type="transmembrane region" description="Helical" evidence="8">
    <location>
        <begin position="309"/>
        <end position="326"/>
    </location>
</feature>
<feature type="transmembrane region" description="Helical" evidence="8">
    <location>
        <begin position="222"/>
        <end position="244"/>
    </location>
</feature>
<feature type="transmembrane region" description="Helical" evidence="8">
    <location>
        <begin position="190"/>
        <end position="210"/>
    </location>
</feature>
<evidence type="ECO:0000313" key="10">
    <source>
        <dbReference type="Proteomes" id="UP000265692"/>
    </source>
</evidence>
<dbReference type="PANTHER" id="PTHR34975:SF2">
    <property type="entry name" value="SPORE GERMINATION PROTEIN A2"/>
    <property type="match status" value="1"/>
</dbReference>
<dbReference type="NCBIfam" id="TIGR00912">
    <property type="entry name" value="2A0309"/>
    <property type="match status" value="1"/>
</dbReference>
<reference evidence="9 10" key="1">
    <citation type="submission" date="2018-08" db="EMBL/GenBank/DDBJ databases">
        <title>Lysinibacillus sp. YLB-03 draft genome sequence.</title>
        <authorList>
            <person name="Yu L."/>
        </authorList>
    </citation>
    <scope>NUCLEOTIDE SEQUENCE [LARGE SCALE GENOMIC DNA]</scope>
    <source>
        <strain evidence="9 10">YLB-03</strain>
    </source>
</reference>
<dbReference type="Pfam" id="PF03845">
    <property type="entry name" value="Spore_permease"/>
    <property type="match status" value="1"/>
</dbReference>
<gene>
    <name evidence="9" type="ORF">D1B33_11900</name>
</gene>
<name>A0A396S6Q9_9BACL</name>
<sequence length="367" mass="40769">MKLQSEEGFISDRDIMIAVISNIIGLLTLTLPRLLAANTNSSDGWLAIVLGGGIVSFFAYIVSKIASSFPNQSFFSYASYLVSKPLAVFFTLMFTLQYLAIASFQVREISVLAHQYLFDQTPREVIALAFLLVVIYAVSGSHAAIFRLNVLFLPIIIGGLLILILLPLGFIRTENLLPVFQTDIKGYLKATYSSITSFMGFGIVLFYIALVKSPENTPKMAVRGVLVITFLNLLLYIVCIGVLGNLTTENLFFPSFDLSRTVDIPGGFFQRFDSILFVVWTMIIFTTALMAFDIAVMTLMMVFEKLKKIKVIFTLSPILFFISMLPKDYLELTKVSSVMSSFIVIYLVIVTILLGVAYKIKGGNQNA</sequence>
<evidence type="ECO:0000256" key="6">
    <source>
        <dbReference type="ARBA" id="ARBA00022989"/>
    </source>
</evidence>
<comment type="subcellular location">
    <subcellularLocation>
        <location evidence="1">Membrane</location>
        <topology evidence="1">Multi-pass membrane protein</topology>
    </subcellularLocation>
</comment>
<feature type="transmembrane region" description="Helical" evidence="8">
    <location>
        <begin position="121"/>
        <end position="138"/>
    </location>
</feature>
<evidence type="ECO:0000256" key="2">
    <source>
        <dbReference type="ARBA" id="ARBA00007998"/>
    </source>
</evidence>
<evidence type="ECO:0000256" key="5">
    <source>
        <dbReference type="ARBA" id="ARBA00022692"/>
    </source>
</evidence>
<dbReference type="RefSeq" id="WP_118876618.1">
    <property type="nucleotide sequence ID" value="NZ_QWEI01000006.1"/>
</dbReference>
<dbReference type="GO" id="GO:0016020">
    <property type="term" value="C:membrane"/>
    <property type="evidence" value="ECO:0007669"/>
    <property type="project" value="UniProtKB-SubCell"/>
</dbReference>
<keyword evidence="6 8" id="KW-1133">Transmembrane helix</keyword>
<evidence type="ECO:0000313" key="9">
    <source>
        <dbReference type="EMBL" id="RHW35799.1"/>
    </source>
</evidence>
<dbReference type="OrthoDB" id="2716906at2"/>
<organism evidence="9 10">
    <name type="scientific">Ureibacillus yapensis</name>
    <dbReference type="NCBI Taxonomy" id="2304605"/>
    <lineage>
        <taxon>Bacteria</taxon>
        <taxon>Bacillati</taxon>
        <taxon>Bacillota</taxon>
        <taxon>Bacilli</taxon>
        <taxon>Bacillales</taxon>
        <taxon>Caryophanaceae</taxon>
        <taxon>Ureibacillus</taxon>
    </lineage>
</organism>
<evidence type="ECO:0000256" key="7">
    <source>
        <dbReference type="ARBA" id="ARBA00023136"/>
    </source>
</evidence>
<feature type="transmembrane region" description="Helical" evidence="8">
    <location>
        <begin position="150"/>
        <end position="170"/>
    </location>
</feature>
<keyword evidence="4" id="KW-0309">Germination</keyword>
<dbReference type="PANTHER" id="PTHR34975">
    <property type="entry name" value="SPORE GERMINATION PROTEIN A2"/>
    <property type="match status" value="1"/>
</dbReference>
<keyword evidence="10" id="KW-1185">Reference proteome</keyword>